<sequence length="69" mass="7390">MIIRGIGHVVAGQACGDDPSEHDEGSPAEAGSSFVLLQYIWSTYARLKGESSIGRKRRHSHSPDSVPQG</sequence>
<evidence type="ECO:0000313" key="2">
    <source>
        <dbReference type="EMBL" id="MET2828917.1"/>
    </source>
</evidence>
<evidence type="ECO:0000313" key="3">
    <source>
        <dbReference type="Proteomes" id="UP001548832"/>
    </source>
</evidence>
<accession>A0ABV2DG06</accession>
<dbReference type="RefSeq" id="WP_354460891.1">
    <property type="nucleotide sequence ID" value="NZ_JBEWSZ010000001.1"/>
</dbReference>
<gene>
    <name evidence="2" type="ORF">ABVQ20_18215</name>
</gene>
<name>A0ABV2DG06_9HYPH</name>
<keyword evidence="3" id="KW-1185">Reference proteome</keyword>
<dbReference type="PROSITE" id="PS51257">
    <property type="entry name" value="PROKAR_LIPOPROTEIN"/>
    <property type="match status" value="1"/>
</dbReference>
<feature type="region of interest" description="Disordered" evidence="1">
    <location>
        <begin position="49"/>
        <end position="69"/>
    </location>
</feature>
<organism evidence="2 3">
    <name type="scientific">Mesorhizobium shangrilense</name>
    <dbReference type="NCBI Taxonomy" id="460060"/>
    <lineage>
        <taxon>Bacteria</taxon>
        <taxon>Pseudomonadati</taxon>
        <taxon>Pseudomonadota</taxon>
        <taxon>Alphaproteobacteria</taxon>
        <taxon>Hyphomicrobiales</taxon>
        <taxon>Phyllobacteriaceae</taxon>
        <taxon>Mesorhizobium</taxon>
    </lineage>
</organism>
<protein>
    <submittedName>
        <fullName evidence="2">Uncharacterized protein</fullName>
    </submittedName>
</protein>
<comment type="caution">
    <text evidence="2">The sequence shown here is derived from an EMBL/GenBank/DDBJ whole genome shotgun (WGS) entry which is preliminary data.</text>
</comment>
<dbReference type="Proteomes" id="UP001548832">
    <property type="component" value="Unassembled WGS sequence"/>
</dbReference>
<reference evidence="2 3" key="1">
    <citation type="submission" date="2024-06" db="EMBL/GenBank/DDBJ databases">
        <authorList>
            <person name="Kim D.-U."/>
        </authorList>
    </citation>
    <scope>NUCLEOTIDE SEQUENCE [LARGE SCALE GENOMIC DNA]</scope>
    <source>
        <strain evidence="2 3">KACC15460</strain>
    </source>
</reference>
<proteinExistence type="predicted"/>
<evidence type="ECO:0000256" key="1">
    <source>
        <dbReference type="SAM" id="MobiDB-lite"/>
    </source>
</evidence>
<dbReference type="EMBL" id="JBEWSZ010000001">
    <property type="protein sequence ID" value="MET2828917.1"/>
    <property type="molecule type" value="Genomic_DNA"/>
</dbReference>